<evidence type="ECO:0000313" key="2">
    <source>
        <dbReference type="Proteomes" id="UP000034492"/>
    </source>
</evidence>
<protein>
    <submittedName>
        <fullName evidence="1">Uncharacterized protein</fullName>
    </submittedName>
</protein>
<reference evidence="1 2" key="1">
    <citation type="journal article" date="2015" name="Nature">
        <title>rRNA introns, odd ribosomes, and small enigmatic genomes across a large radiation of phyla.</title>
        <authorList>
            <person name="Brown C.T."/>
            <person name="Hug L.A."/>
            <person name="Thomas B.C."/>
            <person name="Sharon I."/>
            <person name="Castelle C.J."/>
            <person name="Singh A."/>
            <person name="Wilkins M.J."/>
            <person name="Williams K.H."/>
            <person name="Banfield J.F."/>
        </authorList>
    </citation>
    <scope>NUCLEOTIDE SEQUENCE [LARGE SCALE GENOMIC DNA]</scope>
</reference>
<sequence length="70" mass="7930">MPESPKFIPFKDLEMRPRIVQLNQDANGHQSPELRMPDGFVQDGFMDMRPRVLTRRLELAAAAEVSSSSS</sequence>
<comment type="caution">
    <text evidence="1">The sequence shown here is derived from an EMBL/GenBank/DDBJ whole genome shotgun (WGS) entry which is preliminary data.</text>
</comment>
<dbReference type="Proteomes" id="UP000034492">
    <property type="component" value="Unassembled WGS sequence"/>
</dbReference>
<name>A0A0G0EY72_9BACT</name>
<dbReference type="EMBL" id="LBSA01000004">
    <property type="protein sequence ID" value="KKQ10472.1"/>
    <property type="molecule type" value="Genomic_DNA"/>
</dbReference>
<accession>A0A0G0EY72</accession>
<organism evidence="1 2">
    <name type="scientific">Candidatus Daviesbacteria bacterium GW2011_GWB1_36_5</name>
    <dbReference type="NCBI Taxonomy" id="1618426"/>
    <lineage>
        <taxon>Bacteria</taxon>
        <taxon>Candidatus Daviesiibacteriota</taxon>
    </lineage>
</organism>
<evidence type="ECO:0000313" key="1">
    <source>
        <dbReference type="EMBL" id="KKQ10472.1"/>
    </source>
</evidence>
<gene>
    <name evidence="1" type="ORF">US19_C0004G0020</name>
</gene>
<dbReference type="AlphaFoldDB" id="A0A0G0EY72"/>
<proteinExistence type="predicted"/>